<dbReference type="RefSeq" id="WP_060752377.1">
    <property type="nucleotide sequence ID" value="NZ_LRMR01000002.1"/>
</dbReference>
<dbReference type="EMBL" id="LRMR01000002">
    <property type="protein sequence ID" value="KWU52845.1"/>
    <property type="molecule type" value="Genomic_DNA"/>
</dbReference>
<name>A0A125PJW0_9PSED</name>
<dbReference type="OrthoDB" id="6710246at2"/>
<dbReference type="SMART" id="SM00028">
    <property type="entry name" value="TPR"/>
    <property type="match status" value="2"/>
</dbReference>
<sequence length="181" mass="19986">MLDATEYLHLAIHASQDGNHHAALNYLNTALEQQPENAAVRYFLAAEHAELGLMDRAQAGMTQALELDPHMDIARFQLGLLNLQQQHVEQARIAFDYLQHHAQDASLKWFATAYLDVLNEQPANAVDKLKNGLAGCTNPALKADMTRVLSSLTDRDIAPQNDTVAAPSVFLGAYRDNLETP</sequence>
<evidence type="ECO:0000256" key="1">
    <source>
        <dbReference type="PROSITE-ProRule" id="PRU00339"/>
    </source>
</evidence>
<dbReference type="InterPro" id="IPR011990">
    <property type="entry name" value="TPR-like_helical_dom_sf"/>
</dbReference>
<protein>
    <submittedName>
        <fullName evidence="2">Uncharacterized protein</fullName>
    </submittedName>
</protein>
<comment type="caution">
    <text evidence="2">The sequence shown here is derived from an EMBL/GenBank/DDBJ whole genome shotgun (WGS) entry which is preliminary data.</text>
</comment>
<organism evidence="2 3">
    <name type="scientific">Pseudomonas palleroniana</name>
    <dbReference type="NCBI Taxonomy" id="191390"/>
    <lineage>
        <taxon>Bacteria</taxon>
        <taxon>Pseudomonadati</taxon>
        <taxon>Pseudomonadota</taxon>
        <taxon>Gammaproteobacteria</taxon>
        <taxon>Pseudomonadales</taxon>
        <taxon>Pseudomonadaceae</taxon>
        <taxon>Pseudomonas</taxon>
    </lineage>
</organism>
<dbReference type="PROSITE" id="PS50005">
    <property type="entry name" value="TPR"/>
    <property type="match status" value="1"/>
</dbReference>
<evidence type="ECO:0000313" key="2">
    <source>
        <dbReference type="EMBL" id="KWU52845.1"/>
    </source>
</evidence>
<feature type="repeat" description="TPR" evidence="1">
    <location>
        <begin position="4"/>
        <end position="37"/>
    </location>
</feature>
<accession>A0A125PJW0</accession>
<keyword evidence="1" id="KW-0802">TPR repeat</keyword>
<dbReference type="Gene3D" id="1.25.40.10">
    <property type="entry name" value="Tetratricopeptide repeat domain"/>
    <property type="match status" value="1"/>
</dbReference>
<dbReference type="SUPFAM" id="SSF48452">
    <property type="entry name" value="TPR-like"/>
    <property type="match status" value="1"/>
</dbReference>
<dbReference type="InterPro" id="IPR019734">
    <property type="entry name" value="TPR_rpt"/>
</dbReference>
<dbReference type="AlphaFoldDB" id="A0A125PJW0"/>
<dbReference type="Pfam" id="PF14559">
    <property type="entry name" value="TPR_19"/>
    <property type="match status" value="1"/>
</dbReference>
<reference evidence="3" key="1">
    <citation type="submission" date="2016-01" db="EMBL/GenBank/DDBJ databases">
        <authorList>
            <person name="Gamez R.M."/>
            <person name="Rodriguez F."/>
            <person name="Bernal J.F."/>
            <person name="Agarwala R."/>
            <person name="Landsman D."/>
            <person name="Marino-Ramirez L."/>
        </authorList>
    </citation>
    <scope>NUCLEOTIDE SEQUENCE [LARGE SCALE GENOMIC DNA]</scope>
    <source>
        <strain evidence="3">Ps006</strain>
    </source>
</reference>
<dbReference type="Proteomes" id="UP000067111">
    <property type="component" value="Unassembled WGS sequence"/>
</dbReference>
<proteinExistence type="predicted"/>
<gene>
    <name evidence="2" type="ORF">AWV77_00815</name>
</gene>
<evidence type="ECO:0000313" key="3">
    <source>
        <dbReference type="Proteomes" id="UP000067111"/>
    </source>
</evidence>